<evidence type="ECO:0000313" key="5">
    <source>
        <dbReference type="EMBL" id="OVE83623.1"/>
    </source>
</evidence>
<evidence type="ECO:0000256" key="2">
    <source>
        <dbReference type="ARBA" id="ARBA00023295"/>
    </source>
</evidence>
<dbReference type="EMBL" id="MWPH01000003">
    <property type="protein sequence ID" value="OVE83623.1"/>
    <property type="molecule type" value="Genomic_DNA"/>
</dbReference>
<dbReference type="AlphaFoldDB" id="A0A202E5R2"/>
<dbReference type="RefSeq" id="WP_087715149.1">
    <property type="nucleotide sequence ID" value="NZ_MWPH01000003.1"/>
</dbReference>
<dbReference type="InterPro" id="IPR018087">
    <property type="entry name" value="Glyco_hydro_5_CS"/>
</dbReference>
<dbReference type="InterPro" id="IPR006311">
    <property type="entry name" value="TAT_signal"/>
</dbReference>
<keyword evidence="1" id="KW-0378">Hydrolase</keyword>
<dbReference type="Gene3D" id="3.20.20.80">
    <property type="entry name" value="Glycosidases"/>
    <property type="match status" value="1"/>
</dbReference>
<sequence length="539" mass="60058">MKHASSTDEQTDDQSVTRLERGATDKRAPTRRRFLQSAAATGALAAGFSAGSAGTVSAATTGIPTPRLHVEGNLIKDPQGNTVTLRGLNIADPKRLNVTAPARGKAAEHVVDLLTDESQGWYPRVIRVPAQPVDIGEHEPGHTGGPPDPVAFTEAELEEYLETHYDPIIEQLGELGVYAIVDFHRHWTDNDAEDGWDGEWGNSETGTINEELQEEVNMFWEIVAPRYADDDHVLYEVYNEPTEPGMWAEVDRQWVRDNWRLWKELAQPWVDTIREHADNIVIVGSPSWSQNPEGYYIEPFEGENLAYAYHIYSGHVVSQDEAWDEVGIDGMGTDGVYEEVPVFVTEFGWEATHAGATELYGRTSDFADPFFEWLESSEAIHWTAWCADPIWRPVMFTRAFLDEDPTLPEDTDSIGHPYEDEIPVHCEDLPCEWDLLGGDEFAGEYVKAHLEAYRDDGLPGDGGGSEPEPIQVGEYTPEDTTGDGLHNDFTGDGETTHDDVTAFFENLEDAGIQENPDAFDFADDNEVGFADVAELLRRV</sequence>
<proteinExistence type="predicted"/>
<keyword evidence="2" id="KW-0326">Glycosidase</keyword>
<feature type="compositionally biased region" description="Basic and acidic residues" evidence="3">
    <location>
        <begin position="18"/>
        <end position="28"/>
    </location>
</feature>
<protein>
    <recommendedName>
        <fullName evidence="4">Glycoside hydrolase family 5 domain-containing protein</fullName>
    </recommendedName>
</protein>
<dbReference type="Pfam" id="PF00150">
    <property type="entry name" value="Cellulase"/>
    <property type="match status" value="1"/>
</dbReference>
<feature type="region of interest" description="Disordered" evidence="3">
    <location>
        <begin position="457"/>
        <end position="483"/>
    </location>
</feature>
<feature type="region of interest" description="Disordered" evidence="3">
    <location>
        <begin position="1"/>
        <end position="30"/>
    </location>
</feature>
<evidence type="ECO:0000256" key="1">
    <source>
        <dbReference type="ARBA" id="ARBA00022801"/>
    </source>
</evidence>
<keyword evidence="6" id="KW-1185">Reference proteome</keyword>
<dbReference type="PROSITE" id="PS00659">
    <property type="entry name" value="GLYCOSYL_HYDROL_F5"/>
    <property type="match status" value="1"/>
</dbReference>
<evidence type="ECO:0000259" key="4">
    <source>
        <dbReference type="Pfam" id="PF00150"/>
    </source>
</evidence>
<dbReference type="GO" id="GO:0004553">
    <property type="term" value="F:hydrolase activity, hydrolyzing O-glycosyl compounds"/>
    <property type="evidence" value="ECO:0007669"/>
    <property type="project" value="InterPro"/>
</dbReference>
<evidence type="ECO:0000256" key="3">
    <source>
        <dbReference type="SAM" id="MobiDB-lite"/>
    </source>
</evidence>
<accession>A0A202E5R2</accession>
<name>A0A202E5R2_9EURY</name>
<dbReference type="SUPFAM" id="SSF51445">
    <property type="entry name" value="(Trans)glycosidases"/>
    <property type="match status" value="1"/>
</dbReference>
<evidence type="ECO:0000313" key="6">
    <source>
        <dbReference type="Proteomes" id="UP000196084"/>
    </source>
</evidence>
<dbReference type="InterPro" id="IPR001547">
    <property type="entry name" value="Glyco_hydro_5"/>
</dbReference>
<reference evidence="5 6" key="1">
    <citation type="submission" date="2017-02" db="EMBL/GenBank/DDBJ databases">
        <title>Natronthermophilus aegyptiacus gen. nov.,sp. nov., an aerobic, extremely halophilic alkalithermophilic archaeon isolated from the athalassohaline Wadi An Natrun, Egypt.</title>
        <authorList>
            <person name="Zhao B."/>
        </authorList>
    </citation>
    <scope>NUCLEOTIDE SEQUENCE [LARGE SCALE GENOMIC DNA]</scope>
    <source>
        <strain evidence="5 6">CGMCC 1.3597</strain>
    </source>
</reference>
<feature type="domain" description="Glycoside hydrolase family 5" evidence="4">
    <location>
        <begin position="125"/>
        <end position="388"/>
    </location>
</feature>
<dbReference type="Proteomes" id="UP000196084">
    <property type="component" value="Unassembled WGS sequence"/>
</dbReference>
<dbReference type="PANTHER" id="PTHR34142">
    <property type="entry name" value="ENDO-BETA-1,4-GLUCANASE A"/>
    <property type="match status" value="1"/>
</dbReference>
<dbReference type="GO" id="GO:0000272">
    <property type="term" value="P:polysaccharide catabolic process"/>
    <property type="evidence" value="ECO:0007669"/>
    <property type="project" value="InterPro"/>
</dbReference>
<dbReference type="OrthoDB" id="193399at2157"/>
<organism evidence="5 6">
    <name type="scientific">Natronolimnobius baerhuensis</name>
    <dbReference type="NCBI Taxonomy" id="253108"/>
    <lineage>
        <taxon>Archaea</taxon>
        <taxon>Methanobacteriati</taxon>
        <taxon>Methanobacteriota</taxon>
        <taxon>Stenosarchaea group</taxon>
        <taxon>Halobacteria</taxon>
        <taxon>Halobacteriales</taxon>
        <taxon>Natrialbaceae</taxon>
        <taxon>Natronolimnobius</taxon>
    </lineage>
</organism>
<dbReference type="PROSITE" id="PS51318">
    <property type="entry name" value="TAT"/>
    <property type="match status" value="1"/>
</dbReference>
<gene>
    <name evidence="5" type="ORF">B2G88_14420</name>
</gene>
<dbReference type="PANTHER" id="PTHR34142:SF1">
    <property type="entry name" value="GLYCOSIDE HYDROLASE FAMILY 5 DOMAIN-CONTAINING PROTEIN"/>
    <property type="match status" value="1"/>
</dbReference>
<dbReference type="InterPro" id="IPR017853">
    <property type="entry name" value="GH"/>
</dbReference>
<comment type="caution">
    <text evidence="5">The sequence shown here is derived from an EMBL/GenBank/DDBJ whole genome shotgun (WGS) entry which is preliminary data.</text>
</comment>